<dbReference type="Proteomes" id="UP000523087">
    <property type="component" value="Unassembled WGS sequence"/>
</dbReference>
<evidence type="ECO:0000256" key="5">
    <source>
        <dbReference type="ARBA" id="ARBA00023136"/>
    </source>
</evidence>
<feature type="transmembrane region" description="Helical" evidence="7">
    <location>
        <begin position="85"/>
        <end position="110"/>
    </location>
</feature>
<evidence type="ECO:0000313" key="9">
    <source>
        <dbReference type="Proteomes" id="UP000523087"/>
    </source>
</evidence>
<dbReference type="PANTHER" id="PTHR30509">
    <property type="entry name" value="P-HYDROXYBENZOIC ACID EFFLUX PUMP SUBUNIT-RELATED"/>
    <property type="match status" value="1"/>
</dbReference>
<dbReference type="EMBL" id="JACDUT010000013">
    <property type="protein sequence ID" value="MBA2876532.1"/>
    <property type="molecule type" value="Genomic_DNA"/>
</dbReference>
<keyword evidence="2" id="KW-1003">Cell membrane</keyword>
<evidence type="ECO:0000256" key="1">
    <source>
        <dbReference type="ARBA" id="ARBA00004651"/>
    </source>
</evidence>
<accession>A0A7V9Z9J7</accession>
<dbReference type="AlphaFoldDB" id="A0A7V9Z9J7"/>
<gene>
    <name evidence="8" type="ORF">HNR31_003350</name>
</gene>
<dbReference type="RefSeq" id="WP_181557219.1">
    <property type="nucleotide sequence ID" value="NZ_CP064060.1"/>
</dbReference>
<evidence type="ECO:0000256" key="6">
    <source>
        <dbReference type="SAM" id="Coils"/>
    </source>
</evidence>
<evidence type="ECO:0000256" key="7">
    <source>
        <dbReference type="SAM" id="Phobius"/>
    </source>
</evidence>
<organism evidence="8 9">
    <name type="scientific">Thermaerobacillus caldiproteolyticus</name>
    <dbReference type="NCBI Taxonomy" id="247480"/>
    <lineage>
        <taxon>Bacteria</taxon>
        <taxon>Bacillati</taxon>
        <taxon>Bacillota</taxon>
        <taxon>Bacilli</taxon>
        <taxon>Bacillales</taxon>
        <taxon>Anoxybacillaceae</taxon>
        <taxon>Thermaerobacillus</taxon>
    </lineage>
</organism>
<evidence type="ECO:0000313" key="8">
    <source>
        <dbReference type="EMBL" id="MBA2876532.1"/>
    </source>
</evidence>
<evidence type="ECO:0000256" key="2">
    <source>
        <dbReference type="ARBA" id="ARBA00022475"/>
    </source>
</evidence>
<keyword evidence="3 7" id="KW-0812">Transmembrane</keyword>
<keyword evidence="9" id="KW-1185">Reference proteome</keyword>
<dbReference type="InterPro" id="IPR010343">
    <property type="entry name" value="ArAE_1"/>
</dbReference>
<feature type="transmembrane region" description="Helical" evidence="7">
    <location>
        <begin position="56"/>
        <end position="73"/>
    </location>
</feature>
<keyword evidence="5 7" id="KW-0472">Membrane</keyword>
<dbReference type="Pfam" id="PF06081">
    <property type="entry name" value="ArAE_1"/>
    <property type="match status" value="1"/>
</dbReference>
<comment type="subcellular location">
    <subcellularLocation>
        <location evidence="1">Cell membrane</location>
        <topology evidence="1">Multi-pass membrane protein</topology>
    </subcellularLocation>
</comment>
<reference evidence="8 9" key="1">
    <citation type="submission" date="2020-07" db="EMBL/GenBank/DDBJ databases">
        <title>Genomic Encyclopedia of Type Strains, Phase IV (KMG-IV): sequencing the most valuable type-strain genomes for metagenomic binning, comparative biology and taxonomic classification.</title>
        <authorList>
            <person name="Goeker M."/>
        </authorList>
    </citation>
    <scope>NUCLEOTIDE SEQUENCE [LARGE SCALE GENOMIC DNA]</scope>
    <source>
        <strain evidence="8 9">DSM 15730</strain>
    </source>
</reference>
<evidence type="ECO:0000256" key="4">
    <source>
        <dbReference type="ARBA" id="ARBA00022989"/>
    </source>
</evidence>
<feature type="coiled-coil region" evidence="6">
    <location>
        <begin position="176"/>
        <end position="203"/>
    </location>
</feature>
<protein>
    <submittedName>
        <fullName evidence="8">Uncharacterized membrane protein YgaE (UPF0421/DUF939 family)</fullName>
    </submittedName>
</protein>
<sequence>MKLGARILKTGIAVTLALFLATLLKLPSPVFAGISAVFAMQPTIYRSYLSLIEQVQANVIGAIFAIVGVLLFGHDPFIIGLTAMLVIALCLKMRLESTISIALVTVIAIMEYTEDQFIDFAIIRFSTIMLGVLAAFFVNLIFLPPKYEKKLYYQIAENTENILKWIRVNTRHASEHHILKNDIEKMKENMTKLEHLYLMYKEERNYFQKNRFQKSRKLVLYRQMIIVTNRALNTLKILHRLENELYHMPAEFQQTIRSQLDCLLYYHEQMLLKFIGKIKCQSDSEIVNEACNEKKRLIEAFYKYSQQGNEYHLFSLVGAIIDYGEQLDHLDKLIESFQHYHKDDSLPTKDLANE</sequence>
<keyword evidence="4 7" id="KW-1133">Transmembrane helix</keyword>
<name>A0A7V9Z9J7_9BACL</name>
<dbReference type="GO" id="GO:0005886">
    <property type="term" value="C:plasma membrane"/>
    <property type="evidence" value="ECO:0007669"/>
    <property type="project" value="UniProtKB-SubCell"/>
</dbReference>
<comment type="caution">
    <text evidence="8">The sequence shown here is derived from an EMBL/GenBank/DDBJ whole genome shotgun (WGS) entry which is preliminary data.</text>
</comment>
<dbReference type="PANTHER" id="PTHR30509:SF27">
    <property type="entry name" value="UPF0421 PROTEIN YGAE"/>
    <property type="match status" value="1"/>
</dbReference>
<evidence type="ECO:0000256" key="3">
    <source>
        <dbReference type="ARBA" id="ARBA00022692"/>
    </source>
</evidence>
<feature type="transmembrane region" description="Helical" evidence="7">
    <location>
        <begin position="122"/>
        <end position="143"/>
    </location>
</feature>
<proteinExistence type="predicted"/>
<keyword evidence="6" id="KW-0175">Coiled coil</keyword>